<proteinExistence type="predicted"/>
<feature type="transmembrane region" description="Helical" evidence="1">
    <location>
        <begin position="47"/>
        <end position="70"/>
    </location>
</feature>
<keyword evidence="1" id="KW-0472">Membrane</keyword>
<keyword evidence="1" id="KW-0812">Transmembrane</keyword>
<dbReference type="Proteomes" id="UP001310594">
    <property type="component" value="Unassembled WGS sequence"/>
</dbReference>
<dbReference type="AlphaFoldDB" id="A0AAN7VWG0"/>
<name>A0AAN7VWG0_9PEZI</name>
<comment type="caution">
    <text evidence="2">The sequence shown here is derived from an EMBL/GenBank/DDBJ whole genome shotgun (WGS) entry which is preliminary data.</text>
</comment>
<gene>
    <name evidence="2" type="ORF">LTR97_012751</name>
</gene>
<protein>
    <recommendedName>
        <fullName evidence="4">Mid2 domain-containing protein</fullName>
    </recommendedName>
</protein>
<organism evidence="2 3">
    <name type="scientific">Elasticomyces elasticus</name>
    <dbReference type="NCBI Taxonomy" id="574655"/>
    <lineage>
        <taxon>Eukaryota</taxon>
        <taxon>Fungi</taxon>
        <taxon>Dikarya</taxon>
        <taxon>Ascomycota</taxon>
        <taxon>Pezizomycotina</taxon>
        <taxon>Dothideomycetes</taxon>
        <taxon>Dothideomycetidae</taxon>
        <taxon>Mycosphaerellales</taxon>
        <taxon>Teratosphaeriaceae</taxon>
        <taxon>Elasticomyces</taxon>
    </lineage>
</organism>
<accession>A0AAN7VWG0</accession>
<evidence type="ECO:0000313" key="2">
    <source>
        <dbReference type="EMBL" id="KAK5689752.1"/>
    </source>
</evidence>
<reference evidence="2" key="1">
    <citation type="submission" date="2023-08" db="EMBL/GenBank/DDBJ databases">
        <title>Black Yeasts Isolated from many extreme environments.</title>
        <authorList>
            <person name="Coleine C."/>
            <person name="Stajich J.E."/>
            <person name="Selbmann L."/>
        </authorList>
    </citation>
    <scope>NUCLEOTIDE SEQUENCE</scope>
    <source>
        <strain evidence="2">CCFEE 5810</strain>
    </source>
</reference>
<keyword evidence="1" id="KW-1133">Transmembrane helix</keyword>
<sequence length="124" mass="13272">MYESRTTMITSIRTTFETAAGVTQATPSPTSSAVTAVARNHIDGSDAINIVFGIIGILVALGALVVGIYYGRKQLHNLGRWTYPGIRHWPVSVYRRPHATGTTAVNIQSHRLKAIQPADGGASV</sequence>
<evidence type="ECO:0000313" key="3">
    <source>
        <dbReference type="Proteomes" id="UP001310594"/>
    </source>
</evidence>
<evidence type="ECO:0008006" key="4">
    <source>
        <dbReference type="Google" id="ProtNLM"/>
    </source>
</evidence>
<evidence type="ECO:0000256" key="1">
    <source>
        <dbReference type="SAM" id="Phobius"/>
    </source>
</evidence>
<dbReference type="EMBL" id="JAVRQU010000029">
    <property type="protein sequence ID" value="KAK5689752.1"/>
    <property type="molecule type" value="Genomic_DNA"/>
</dbReference>